<dbReference type="RefSeq" id="XP_064725996.1">
    <property type="nucleotide sequence ID" value="XM_064878428.1"/>
</dbReference>
<evidence type="ECO:0000313" key="2">
    <source>
        <dbReference type="Proteomes" id="UP001334248"/>
    </source>
</evidence>
<dbReference type="EMBL" id="JAVHJV010000015">
    <property type="protein sequence ID" value="KAK5937906.1"/>
    <property type="molecule type" value="Genomic_DNA"/>
</dbReference>
<gene>
    <name evidence="1" type="ORF">PMZ80_010035</name>
</gene>
<keyword evidence="2" id="KW-1185">Reference proteome</keyword>
<organism evidence="1 2">
    <name type="scientific">Knufia obscura</name>
    <dbReference type="NCBI Taxonomy" id="1635080"/>
    <lineage>
        <taxon>Eukaryota</taxon>
        <taxon>Fungi</taxon>
        <taxon>Dikarya</taxon>
        <taxon>Ascomycota</taxon>
        <taxon>Pezizomycotina</taxon>
        <taxon>Eurotiomycetes</taxon>
        <taxon>Chaetothyriomycetidae</taxon>
        <taxon>Chaetothyriales</taxon>
        <taxon>Trichomeriaceae</taxon>
        <taxon>Knufia</taxon>
    </lineage>
</organism>
<protein>
    <submittedName>
        <fullName evidence="1">Uncharacterized protein</fullName>
    </submittedName>
</protein>
<reference evidence="1 2" key="1">
    <citation type="journal article" date="2023" name="Res Sq">
        <title>Genomic and morphological characterization of Knufia obscura isolated from the Mars 2020 spacecraft assembly facility.</title>
        <authorList>
            <person name="Chander A.M."/>
            <person name="Teixeira M.M."/>
            <person name="Singh N.K."/>
            <person name="Williams M.P."/>
            <person name="Parker C.W."/>
            <person name="Leo P."/>
            <person name="Stajich J.E."/>
            <person name="Torok T."/>
            <person name="Tighe S."/>
            <person name="Mason C.E."/>
            <person name="Venkateswaran K."/>
        </authorList>
    </citation>
    <scope>NUCLEOTIDE SEQUENCE [LARGE SCALE GENOMIC DNA]</scope>
    <source>
        <strain evidence="1 2">CCFEE 5817</strain>
    </source>
</reference>
<sequence>MATSDLSADIISQIIRECLINEDSRESIRLREVNKVLLAHSVLGTGSGGFVSRCDSSATPAQLVAARVWGRRNLQGLLVDKRPIYARFSKVEGQFITLLSQCADLLRSQLGGSVTAPSWKEREGPEPLEWKEVSSNPIFSDEASIIVCDAVNTYFGIGYILEQGQWGVPQMPDHADARFQEMACYCMSMLDAELLLFAAACLAGNRRLVQSQLLQRLEQMSAMEKIRLFFGEANTLLGPLQCLNVAIGEDQAKIVRILLDSGLVVNQSETALTGNWDDTAIETAADRGRLNIIQLLLEPKYALRRNGFRYEQAIKMAARQDDPDLRMRTVQLSWSSGDNLDTDAPNKIFGGACEGNDVKLANWTMRQGPINFSSIKSCSVGSSALCIAMEPGNVEVVRFLIQNLQNFVPVKYDIKEAIYKQIRGEIKKSGSAAKWQGILPEGTL</sequence>
<dbReference type="GeneID" id="90003484"/>
<name>A0ABR0RBA3_9EURO</name>
<dbReference type="InterPro" id="IPR036770">
    <property type="entry name" value="Ankyrin_rpt-contain_sf"/>
</dbReference>
<dbReference type="Proteomes" id="UP001334248">
    <property type="component" value="Unassembled WGS sequence"/>
</dbReference>
<comment type="caution">
    <text evidence="1">The sequence shown here is derived from an EMBL/GenBank/DDBJ whole genome shotgun (WGS) entry which is preliminary data.</text>
</comment>
<accession>A0ABR0RBA3</accession>
<dbReference type="SUPFAM" id="SSF48403">
    <property type="entry name" value="Ankyrin repeat"/>
    <property type="match status" value="1"/>
</dbReference>
<evidence type="ECO:0000313" key="1">
    <source>
        <dbReference type="EMBL" id="KAK5937906.1"/>
    </source>
</evidence>
<dbReference type="Gene3D" id="1.25.40.20">
    <property type="entry name" value="Ankyrin repeat-containing domain"/>
    <property type="match status" value="1"/>
</dbReference>
<proteinExistence type="predicted"/>